<evidence type="ECO:0000256" key="1">
    <source>
        <dbReference type="ARBA" id="ARBA00005085"/>
    </source>
</evidence>
<dbReference type="EC" id="6.3.1.20" evidence="3"/>
<keyword evidence="6" id="KW-0067">ATP-binding</keyword>
<keyword evidence="4" id="KW-0436">Ligase</keyword>
<gene>
    <name evidence="9" type="ORF">C5O23_02630</name>
</gene>
<organism evidence="9 10">
    <name type="scientific">Duncaniella muris</name>
    <dbReference type="NCBI Taxonomy" id="2094150"/>
    <lineage>
        <taxon>Bacteria</taxon>
        <taxon>Pseudomonadati</taxon>
        <taxon>Bacteroidota</taxon>
        <taxon>Bacteroidia</taxon>
        <taxon>Bacteroidales</taxon>
        <taxon>Muribaculaceae</taxon>
        <taxon>Duncaniella</taxon>
    </lineage>
</organism>
<keyword evidence="10" id="KW-1185">Reference proteome</keyword>
<dbReference type="InterPro" id="IPR045864">
    <property type="entry name" value="aa-tRNA-synth_II/BPL/LPL"/>
</dbReference>
<dbReference type="GO" id="GO:0005737">
    <property type="term" value="C:cytoplasm"/>
    <property type="evidence" value="ECO:0007669"/>
    <property type="project" value="TreeGrafter"/>
</dbReference>
<accession>A0A2V1ILV1</accession>
<dbReference type="SUPFAM" id="SSF55681">
    <property type="entry name" value="Class II aaRS and biotin synthetases"/>
    <property type="match status" value="1"/>
</dbReference>
<dbReference type="GO" id="GO:0017118">
    <property type="term" value="F:lipoyltransferase activity"/>
    <property type="evidence" value="ECO:0007669"/>
    <property type="project" value="TreeGrafter"/>
</dbReference>
<evidence type="ECO:0000313" key="10">
    <source>
        <dbReference type="Proteomes" id="UP000244905"/>
    </source>
</evidence>
<dbReference type="EMBL" id="PUEC01000004">
    <property type="protein sequence ID" value="PWB03624.1"/>
    <property type="molecule type" value="Genomic_DNA"/>
</dbReference>
<dbReference type="PANTHER" id="PTHR12561">
    <property type="entry name" value="LIPOATE-PROTEIN LIGASE"/>
    <property type="match status" value="1"/>
</dbReference>
<keyword evidence="5" id="KW-0547">Nucleotide-binding</keyword>
<comment type="pathway">
    <text evidence="2">Protein modification; protein lipoylation via exogenous pathway; protein N(6)-(lipoyl)lysine from lipoate: step 1/2.</text>
</comment>
<dbReference type="UniPathway" id="UPA00537">
    <property type="reaction ID" value="UER00594"/>
</dbReference>
<dbReference type="PANTHER" id="PTHR12561:SF3">
    <property type="entry name" value="LIPOYLTRANSFERASE 1, MITOCHONDRIAL"/>
    <property type="match status" value="1"/>
</dbReference>
<feature type="domain" description="BPL/LPL catalytic" evidence="8">
    <location>
        <begin position="67"/>
        <end position="252"/>
    </location>
</feature>
<dbReference type="GO" id="GO:0005524">
    <property type="term" value="F:ATP binding"/>
    <property type="evidence" value="ECO:0007669"/>
    <property type="project" value="UniProtKB-KW"/>
</dbReference>
<evidence type="ECO:0000256" key="2">
    <source>
        <dbReference type="ARBA" id="ARBA00005124"/>
    </source>
</evidence>
<evidence type="ECO:0000256" key="4">
    <source>
        <dbReference type="ARBA" id="ARBA00022598"/>
    </source>
</evidence>
<dbReference type="Pfam" id="PF10437">
    <property type="entry name" value="Lip_prot_lig_C"/>
    <property type="match status" value="1"/>
</dbReference>
<dbReference type="GO" id="GO:0016979">
    <property type="term" value="F:lipoate-protein ligase activity"/>
    <property type="evidence" value="ECO:0007669"/>
    <property type="project" value="UniProtKB-EC"/>
</dbReference>
<evidence type="ECO:0000256" key="5">
    <source>
        <dbReference type="ARBA" id="ARBA00022741"/>
    </source>
</evidence>
<dbReference type="NCBIfam" id="TIGR00545">
    <property type="entry name" value="lipoyltrans"/>
    <property type="match status" value="1"/>
</dbReference>
<dbReference type="GO" id="GO:0009249">
    <property type="term" value="P:protein lipoylation"/>
    <property type="evidence" value="ECO:0007669"/>
    <property type="project" value="InterPro"/>
</dbReference>
<dbReference type="PROSITE" id="PS51733">
    <property type="entry name" value="BPL_LPL_CATALYTIC"/>
    <property type="match status" value="1"/>
</dbReference>
<dbReference type="CDD" id="cd16443">
    <property type="entry name" value="LplA"/>
    <property type="match status" value="1"/>
</dbReference>
<dbReference type="Gene3D" id="3.30.930.10">
    <property type="entry name" value="Bira Bifunctional Protein, Domain 2"/>
    <property type="match status" value="1"/>
</dbReference>
<protein>
    <recommendedName>
        <fullName evidence="3">lipoate--protein ligase</fullName>
        <ecNumber evidence="3">6.3.1.20</ecNumber>
    </recommendedName>
</protein>
<dbReference type="InterPro" id="IPR004143">
    <property type="entry name" value="BPL_LPL_catalytic"/>
</dbReference>
<keyword evidence="9" id="KW-0808">Transferase</keyword>
<proteinExistence type="predicted"/>
<dbReference type="Proteomes" id="UP000244905">
    <property type="component" value="Unassembled WGS sequence"/>
</dbReference>
<evidence type="ECO:0000256" key="7">
    <source>
        <dbReference type="ARBA" id="ARBA00048037"/>
    </source>
</evidence>
<comment type="pathway">
    <text evidence="1">Protein modification; protein lipoylation via exogenous pathway; protein N(6)-(lipoyl)lysine from lipoate: step 2/2.</text>
</comment>
<name>A0A2V1ILV1_9BACT</name>
<evidence type="ECO:0000313" key="9">
    <source>
        <dbReference type="EMBL" id="PWB03624.1"/>
    </source>
</evidence>
<sequence length="365" mass="41097">MIVRYGLNIFLHEAWSIHKFHYLCCDHISEVANIHESLFMDLVVINDSEPRRLAFYLAEEEYLARKYPDRDFFFAWQVKPTVIIGRNQQMAKEVNVDFCRNAGVEIVRRKSGGGAVVADMNNIMFSYITSSDDVCGTFGKYTSMVVASLRMLGLDASDNSRNDILIGDQKVSGNSYYHIPGRSIVHGTMLYDYDPVLMGNALTPSHKKMSSHGVKSTRSRVTTIKEKLPELSISNFLDHVLHTVPMGGNVLTLTADDLKEIEKIEQEYYAESWLRGKNPKGSLQISERIDGVGEICIDLSVSHGLISDFEMTGDYLENTDASTVLKNLLVGCPFDREAVLKLLDTIEIRDIIPALTSRQIVNLIF</sequence>
<evidence type="ECO:0000259" key="8">
    <source>
        <dbReference type="PROSITE" id="PS51733"/>
    </source>
</evidence>
<dbReference type="SUPFAM" id="SSF82649">
    <property type="entry name" value="SufE/NifU"/>
    <property type="match status" value="1"/>
</dbReference>
<dbReference type="Pfam" id="PF21948">
    <property type="entry name" value="LplA-B_cat"/>
    <property type="match status" value="1"/>
</dbReference>
<dbReference type="InterPro" id="IPR019491">
    <property type="entry name" value="Lipoate_protein_ligase_C"/>
</dbReference>
<dbReference type="InterPro" id="IPR004562">
    <property type="entry name" value="LipoylTrfase_LipoateP_Ligase"/>
</dbReference>
<evidence type="ECO:0000256" key="3">
    <source>
        <dbReference type="ARBA" id="ARBA00012367"/>
    </source>
</evidence>
<evidence type="ECO:0000256" key="6">
    <source>
        <dbReference type="ARBA" id="ARBA00022840"/>
    </source>
</evidence>
<comment type="catalytic activity">
    <reaction evidence="7">
        <text>L-lysyl-[lipoyl-carrier protein] + (R)-lipoate + ATP = N(6)-[(R)-lipoyl]-L-lysyl-[lipoyl-carrier protein] + AMP + diphosphate + H(+)</text>
        <dbReference type="Rhea" id="RHEA:49288"/>
        <dbReference type="Rhea" id="RHEA-COMP:10500"/>
        <dbReference type="Rhea" id="RHEA-COMP:10502"/>
        <dbReference type="ChEBI" id="CHEBI:15378"/>
        <dbReference type="ChEBI" id="CHEBI:29969"/>
        <dbReference type="ChEBI" id="CHEBI:30616"/>
        <dbReference type="ChEBI" id="CHEBI:33019"/>
        <dbReference type="ChEBI" id="CHEBI:83088"/>
        <dbReference type="ChEBI" id="CHEBI:83099"/>
        <dbReference type="ChEBI" id="CHEBI:456215"/>
        <dbReference type="EC" id="6.3.1.20"/>
    </reaction>
</comment>
<dbReference type="AlphaFoldDB" id="A0A2V1ILV1"/>
<comment type="caution">
    <text evidence="9">The sequence shown here is derived from an EMBL/GenBank/DDBJ whole genome shotgun (WGS) entry which is preliminary data.</text>
</comment>
<reference evidence="10" key="1">
    <citation type="submission" date="2018-02" db="EMBL/GenBank/DDBJ databases">
        <authorList>
            <person name="Clavel T."/>
            <person name="Strowig T."/>
        </authorList>
    </citation>
    <scope>NUCLEOTIDE SEQUENCE [LARGE SCALE GENOMIC DNA]</scope>
    <source>
        <strain evidence="10">DSM 103720</strain>
    </source>
</reference>
<dbReference type="Gene3D" id="3.30.390.50">
    <property type="entry name" value="CO dehydrogenase flavoprotein, C-terminal domain"/>
    <property type="match status" value="1"/>
</dbReference>